<organism evidence="1 2">
    <name type="scientific">Pantoea coffeiphila</name>
    <dbReference type="NCBI Taxonomy" id="1465635"/>
    <lineage>
        <taxon>Bacteria</taxon>
        <taxon>Pseudomonadati</taxon>
        <taxon>Pseudomonadota</taxon>
        <taxon>Gammaproteobacteria</taxon>
        <taxon>Enterobacterales</taxon>
        <taxon>Erwiniaceae</taxon>
        <taxon>Pantoea</taxon>
    </lineage>
</organism>
<name>A0A2S9I4D1_9GAMM</name>
<dbReference type="AlphaFoldDB" id="A0A2S9I4D1"/>
<dbReference type="EMBL" id="PDET01000029">
    <property type="protein sequence ID" value="PRD12649.1"/>
    <property type="molecule type" value="Genomic_DNA"/>
</dbReference>
<evidence type="ECO:0000313" key="1">
    <source>
        <dbReference type="EMBL" id="PRD12649.1"/>
    </source>
</evidence>
<dbReference type="Proteomes" id="UP000239181">
    <property type="component" value="Unassembled WGS sequence"/>
</dbReference>
<protein>
    <submittedName>
        <fullName evidence="1">Uncharacterized protein</fullName>
    </submittedName>
</protein>
<proteinExistence type="predicted"/>
<accession>A0A2S9I4D1</accession>
<dbReference type="OrthoDB" id="6556327at2"/>
<reference evidence="1 2" key="1">
    <citation type="submission" date="2017-10" db="EMBL/GenBank/DDBJ databases">
        <title>Draft genome of two endophytic bacteria isolated from 'guarana' Paullinia cupana (Mart.) Ducke.</title>
        <authorList>
            <person name="Siqueira K.A."/>
            <person name="Liotti R.G."/>
            <person name="Mendes T.A."/>
            <person name="Soares M.A."/>
        </authorList>
    </citation>
    <scope>NUCLEOTIDE SEQUENCE [LARGE SCALE GENOMIC DNA]</scope>
    <source>
        <strain evidence="1 2">342</strain>
    </source>
</reference>
<evidence type="ECO:0000313" key="2">
    <source>
        <dbReference type="Proteomes" id="UP000239181"/>
    </source>
</evidence>
<gene>
    <name evidence="1" type="ORF">CQW29_25620</name>
</gene>
<comment type="caution">
    <text evidence="1">The sequence shown here is derived from an EMBL/GenBank/DDBJ whole genome shotgun (WGS) entry which is preliminary data.</text>
</comment>
<sequence length="82" mass="9677">MQLSGVKKPKSQMQLANRAWRIETKSLGWHRGWKRGRKQWKAFCRENAAVTVEERQRSGEPDFEDIGDACWHVAEELTYWGE</sequence>
<keyword evidence="2" id="KW-1185">Reference proteome</keyword>